<proteinExistence type="predicted"/>
<dbReference type="Pfam" id="PF01094">
    <property type="entry name" value="ANF_receptor"/>
    <property type="match status" value="1"/>
</dbReference>
<name>A0ABW2ZDE1_9SPHI</name>
<evidence type="ECO:0000256" key="3">
    <source>
        <dbReference type="ARBA" id="ARBA00022989"/>
    </source>
</evidence>
<feature type="chain" id="PRO_5047147558" evidence="5">
    <location>
        <begin position="23"/>
        <end position="407"/>
    </location>
</feature>
<reference evidence="8" key="1">
    <citation type="journal article" date="2019" name="Int. J. Syst. Evol. Microbiol.">
        <title>The Global Catalogue of Microorganisms (GCM) 10K type strain sequencing project: providing services to taxonomists for standard genome sequencing and annotation.</title>
        <authorList>
            <consortium name="The Broad Institute Genomics Platform"/>
            <consortium name="The Broad Institute Genome Sequencing Center for Infectious Disease"/>
            <person name="Wu L."/>
            <person name="Ma J."/>
        </authorList>
    </citation>
    <scope>NUCLEOTIDE SEQUENCE [LARGE SCALE GENOMIC DNA]</scope>
    <source>
        <strain evidence="8">CCUG 60742</strain>
    </source>
</reference>
<feature type="domain" description="Receptor ligand binding region" evidence="6">
    <location>
        <begin position="53"/>
        <end position="389"/>
    </location>
</feature>
<feature type="signal peptide" evidence="5">
    <location>
        <begin position="1"/>
        <end position="22"/>
    </location>
</feature>
<evidence type="ECO:0000256" key="5">
    <source>
        <dbReference type="SAM" id="SignalP"/>
    </source>
</evidence>
<sequence length="407" mass="42189">MKKILLPVIALFAFALIFQSCKKSKDVTTTRGITIRGLLTITGSGNTLGITSSAAMQLAADDVNKYFADNGYNYSIGVNIVDTRHSADLALANLKNAKADGISFIVGPQSSAELAAIKPEVDQSSIIVVSQSSTAGSLAIPGDAIFRFCPPDKVEGAAMANTIYNKGRTALVTVAQDDAGNKGLQTAVGAAFTAKGGVVSAATPYSAAATADADYAAIVADIKTKVAALSGTYGADKVGVYLASFDEGVKIMKLANAEPTLAAVKWFGGDGAVLSAAFTGDDAAAEFAFKTGFFAPSVGLPAALEPQYKPIAERIKAKTKLDADAFALAAYDAVWAIAYTIEANNGDITDFAKLKTSFVEQANKHQGITGSDALDANGDRASGIFDYFGITKGADGKYNWAFIEKSE</sequence>
<keyword evidence="4" id="KW-0472">Membrane</keyword>
<dbReference type="InterPro" id="IPR051010">
    <property type="entry name" value="BCAA_transport"/>
</dbReference>
<dbReference type="RefSeq" id="WP_377139198.1">
    <property type="nucleotide sequence ID" value="NZ_JBHTIA010000003.1"/>
</dbReference>
<evidence type="ECO:0000313" key="8">
    <source>
        <dbReference type="Proteomes" id="UP001597073"/>
    </source>
</evidence>
<dbReference type="Proteomes" id="UP001597073">
    <property type="component" value="Unassembled WGS sequence"/>
</dbReference>
<evidence type="ECO:0000313" key="7">
    <source>
        <dbReference type="EMBL" id="MFD0764188.1"/>
    </source>
</evidence>
<evidence type="ECO:0000259" key="6">
    <source>
        <dbReference type="Pfam" id="PF01094"/>
    </source>
</evidence>
<dbReference type="PANTHER" id="PTHR30483:SF40">
    <property type="entry name" value="HISTIDINE KINASE"/>
    <property type="match status" value="1"/>
</dbReference>
<comment type="caution">
    <text evidence="7">The sequence shown here is derived from an EMBL/GenBank/DDBJ whole genome shotgun (WGS) entry which is preliminary data.</text>
</comment>
<keyword evidence="3" id="KW-1133">Transmembrane helix</keyword>
<comment type="subcellular location">
    <subcellularLocation>
        <location evidence="1">Membrane</location>
    </subcellularLocation>
</comment>
<keyword evidence="8" id="KW-1185">Reference proteome</keyword>
<dbReference type="InterPro" id="IPR028082">
    <property type="entry name" value="Peripla_BP_I"/>
</dbReference>
<keyword evidence="2" id="KW-0812">Transmembrane</keyword>
<gene>
    <name evidence="7" type="ORF">ACFQZI_04955</name>
</gene>
<evidence type="ECO:0000256" key="1">
    <source>
        <dbReference type="ARBA" id="ARBA00004370"/>
    </source>
</evidence>
<dbReference type="PROSITE" id="PS51257">
    <property type="entry name" value="PROKAR_LIPOPROTEIN"/>
    <property type="match status" value="1"/>
</dbReference>
<keyword evidence="5" id="KW-0732">Signal</keyword>
<accession>A0ABW2ZDE1</accession>
<dbReference type="Gene3D" id="3.40.50.2300">
    <property type="match status" value="2"/>
</dbReference>
<organism evidence="7 8">
    <name type="scientific">Mucilaginibacter lutimaris</name>
    <dbReference type="NCBI Taxonomy" id="931629"/>
    <lineage>
        <taxon>Bacteria</taxon>
        <taxon>Pseudomonadati</taxon>
        <taxon>Bacteroidota</taxon>
        <taxon>Sphingobacteriia</taxon>
        <taxon>Sphingobacteriales</taxon>
        <taxon>Sphingobacteriaceae</taxon>
        <taxon>Mucilaginibacter</taxon>
    </lineage>
</organism>
<evidence type="ECO:0000256" key="4">
    <source>
        <dbReference type="ARBA" id="ARBA00023136"/>
    </source>
</evidence>
<evidence type="ECO:0000256" key="2">
    <source>
        <dbReference type="ARBA" id="ARBA00022692"/>
    </source>
</evidence>
<dbReference type="PANTHER" id="PTHR30483">
    <property type="entry name" value="LEUCINE-SPECIFIC-BINDING PROTEIN"/>
    <property type="match status" value="1"/>
</dbReference>
<protein>
    <submittedName>
        <fullName evidence="7">ABC transporter substrate-binding protein</fullName>
    </submittedName>
</protein>
<dbReference type="InterPro" id="IPR001828">
    <property type="entry name" value="ANF_lig-bd_rcpt"/>
</dbReference>
<dbReference type="EMBL" id="JBHTIA010000003">
    <property type="protein sequence ID" value="MFD0764188.1"/>
    <property type="molecule type" value="Genomic_DNA"/>
</dbReference>
<dbReference type="SUPFAM" id="SSF53822">
    <property type="entry name" value="Periplasmic binding protein-like I"/>
    <property type="match status" value="1"/>
</dbReference>